<dbReference type="Pfam" id="PF00270">
    <property type="entry name" value="DEAD"/>
    <property type="match status" value="1"/>
</dbReference>
<dbReference type="NCBIfam" id="TIGR00643">
    <property type="entry name" value="recG"/>
    <property type="match status" value="1"/>
</dbReference>
<dbReference type="InterPro" id="IPR012340">
    <property type="entry name" value="NA-bd_OB-fold"/>
</dbReference>
<evidence type="ECO:0000256" key="15">
    <source>
        <dbReference type="RuleBase" id="RU363016"/>
    </source>
</evidence>
<dbReference type="Proteomes" id="UP001519306">
    <property type="component" value="Unassembled WGS sequence"/>
</dbReference>
<dbReference type="Pfam" id="PF00271">
    <property type="entry name" value="Helicase_C"/>
    <property type="match status" value="1"/>
</dbReference>
<evidence type="ECO:0000256" key="6">
    <source>
        <dbReference type="ARBA" id="ARBA00022806"/>
    </source>
</evidence>
<dbReference type="PROSITE" id="PS51194">
    <property type="entry name" value="HELICASE_CTER"/>
    <property type="match status" value="1"/>
</dbReference>
<dbReference type="InterPro" id="IPR033454">
    <property type="entry name" value="RecG_wedge"/>
</dbReference>
<reference evidence="18 19" key="1">
    <citation type="submission" date="2021-03" db="EMBL/GenBank/DDBJ databases">
        <title>Genomic Encyclopedia of Type Strains, Phase IV (KMG-IV): sequencing the most valuable type-strain genomes for metagenomic binning, comparative biology and taxonomic classification.</title>
        <authorList>
            <person name="Goeker M."/>
        </authorList>
    </citation>
    <scope>NUCLEOTIDE SEQUENCE [LARGE SCALE GENOMIC DNA]</scope>
    <source>
        <strain evidence="18 19">DSM 27563</strain>
    </source>
</reference>
<evidence type="ECO:0000256" key="11">
    <source>
        <dbReference type="ARBA" id="ARBA00023235"/>
    </source>
</evidence>
<keyword evidence="4 15" id="KW-0227">DNA damage</keyword>
<feature type="domain" description="Helicase C-terminal" evidence="17">
    <location>
        <begin position="450"/>
        <end position="610"/>
    </location>
</feature>
<comment type="function">
    <text evidence="15">Plays a critical role in recombination and DNA repair. Helps process Holliday junction intermediates to mature products by catalyzing branch migration. Has replication fork regression activity, unwinds stalled or blocked replication forks to make a HJ that can be resolved. Has a DNA unwinding activity characteristic of a DNA helicase with 3'-5' polarity.</text>
</comment>
<evidence type="ECO:0000256" key="8">
    <source>
        <dbReference type="ARBA" id="ARBA00023125"/>
    </source>
</evidence>
<keyword evidence="3 15" id="KW-0547">Nucleotide-binding</keyword>
<name>A0ABS4KDS2_9FIRM</name>
<evidence type="ECO:0000256" key="13">
    <source>
        <dbReference type="ARBA" id="ARBA00034808"/>
    </source>
</evidence>
<dbReference type="PROSITE" id="PS51192">
    <property type="entry name" value="HELICASE_ATP_BIND_1"/>
    <property type="match status" value="1"/>
</dbReference>
<dbReference type="CDD" id="cd17992">
    <property type="entry name" value="DEXHc_RecG"/>
    <property type="match status" value="1"/>
</dbReference>
<evidence type="ECO:0000313" key="19">
    <source>
        <dbReference type="Proteomes" id="UP001519306"/>
    </source>
</evidence>
<keyword evidence="5 15" id="KW-0378">Hydrolase</keyword>
<comment type="similarity">
    <text evidence="1 15">Belongs to the helicase family. RecG subfamily.</text>
</comment>
<dbReference type="NCBIfam" id="NF008165">
    <property type="entry name" value="PRK10917.1-3"/>
    <property type="match status" value="1"/>
</dbReference>
<keyword evidence="8" id="KW-0238">DNA-binding</keyword>
<keyword evidence="6 15" id="KW-0347">Helicase</keyword>
<keyword evidence="19" id="KW-1185">Reference proteome</keyword>
<evidence type="ECO:0000256" key="2">
    <source>
        <dbReference type="ARBA" id="ARBA00017846"/>
    </source>
</evidence>
<comment type="catalytic activity">
    <reaction evidence="12 15">
        <text>Couples ATP hydrolysis with the unwinding of duplex DNA by translocating in the 3'-5' direction.</text>
        <dbReference type="EC" id="5.6.2.4"/>
    </reaction>
</comment>
<dbReference type="EMBL" id="JAGGLJ010000006">
    <property type="protein sequence ID" value="MBP2025336.1"/>
    <property type="molecule type" value="Genomic_DNA"/>
</dbReference>
<dbReference type="GO" id="GO:0016787">
    <property type="term" value="F:hydrolase activity"/>
    <property type="evidence" value="ECO:0007669"/>
    <property type="project" value="UniProtKB-KW"/>
</dbReference>
<protein>
    <recommendedName>
        <fullName evidence="2 15">ATP-dependent DNA helicase RecG</fullName>
        <ecNumber evidence="13 15">5.6.2.4</ecNumber>
    </recommendedName>
</protein>
<evidence type="ECO:0000256" key="4">
    <source>
        <dbReference type="ARBA" id="ARBA00022763"/>
    </source>
</evidence>
<comment type="caution">
    <text evidence="18">The sequence shown here is derived from an EMBL/GenBank/DDBJ whole genome shotgun (WGS) entry which is preliminary data.</text>
</comment>
<dbReference type="InterPro" id="IPR045562">
    <property type="entry name" value="RecG_dom3_C"/>
</dbReference>
<organism evidence="18 19">
    <name type="scientific">Peptoniphilus stercorisuis</name>
    <dbReference type="NCBI Taxonomy" id="1436965"/>
    <lineage>
        <taxon>Bacteria</taxon>
        <taxon>Bacillati</taxon>
        <taxon>Bacillota</taxon>
        <taxon>Tissierellia</taxon>
        <taxon>Tissierellales</taxon>
        <taxon>Peptoniphilaceae</taxon>
        <taxon>Peptoniphilus</taxon>
    </lineage>
</organism>
<evidence type="ECO:0000256" key="7">
    <source>
        <dbReference type="ARBA" id="ARBA00022840"/>
    </source>
</evidence>
<evidence type="ECO:0000256" key="5">
    <source>
        <dbReference type="ARBA" id="ARBA00022801"/>
    </source>
</evidence>
<dbReference type="SUPFAM" id="SSF50249">
    <property type="entry name" value="Nucleic acid-binding proteins"/>
    <property type="match status" value="1"/>
</dbReference>
<dbReference type="RefSeq" id="WP_245311174.1">
    <property type="nucleotide sequence ID" value="NZ_JAGGLJ010000006.1"/>
</dbReference>
<dbReference type="SMART" id="SM00490">
    <property type="entry name" value="HELICc"/>
    <property type="match status" value="1"/>
</dbReference>
<feature type="domain" description="Helicase ATP-binding" evidence="16">
    <location>
        <begin position="270"/>
        <end position="431"/>
    </location>
</feature>
<keyword evidence="7 15" id="KW-0067">ATP-binding</keyword>
<dbReference type="Gene3D" id="3.40.50.300">
    <property type="entry name" value="P-loop containing nucleotide triphosphate hydrolases"/>
    <property type="match status" value="2"/>
</dbReference>
<dbReference type="InterPro" id="IPR027417">
    <property type="entry name" value="P-loop_NTPase"/>
</dbReference>
<evidence type="ECO:0000256" key="14">
    <source>
        <dbReference type="ARBA" id="ARBA00048988"/>
    </source>
</evidence>
<dbReference type="SMART" id="SM00487">
    <property type="entry name" value="DEXDc"/>
    <property type="match status" value="1"/>
</dbReference>
<dbReference type="InterPro" id="IPR011545">
    <property type="entry name" value="DEAD/DEAH_box_helicase_dom"/>
</dbReference>
<evidence type="ECO:0000259" key="17">
    <source>
        <dbReference type="PROSITE" id="PS51194"/>
    </source>
</evidence>
<dbReference type="InterPro" id="IPR001650">
    <property type="entry name" value="Helicase_C-like"/>
</dbReference>
<dbReference type="GO" id="GO:0003678">
    <property type="term" value="F:DNA helicase activity"/>
    <property type="evidence" value="ECO:0007669"/>
    <property type="project" value="UniProtKB-EC"/>
</dbReference>
<dbReference type="InterPro" id="IPR014001">
    <property type="entry name" value="Helicase_ATP-bd"/>
</dbReference>
<dbReference type="InterPro" id="IPR047112">
    <property type="entry name" value="RecG/Mfd"/>
</dbReference>
<sequence>MIKIDDSLQYLKGVGPKKIKKYNSLDLQNVRDLLEYYPRSYDDQSNFKLLYNTVPNEKATFDVLVVGMIENRNIRRNLNIISFLIEDSSGKGIMSFFNMRYLKDKIKPNTRYLVSGKVGRFRGQIQLTNPEFEIKSNENSIGNIKAIYPLTKGVTNNEITKLIDQVINLNLFDEVIPEELINKYGLMEKNEAIKNIHKPTNRRNYLLARNRLVFEEFLIFQLAIFLMKKDDDVSKGVSLKVDNRIFDFIDSLPFELTKGQDKVLKEIFDDLSSEKRMNRLLQGDVGSGKTIIAIIAMYLSYLNGYQSTIMAPTEILARQHLESFRELLEPLGVNIELLVGSTTKRNKERILEELKDGSIHILIGTHALIEDNVEFKNLGLNVTDEQHRFGVRQRQNLNTKEKDAHTLVMSATPIPRTLALILYGDLSISTIDTMPPNRKAIETIAINNTMLNRALNFIRQELLKGRQAYIICPLIEESEVLDLNSAQEVYENLSLDQFKDFQIELLHGKMSAKEKSEVMERFEKSETKLIVSTTVIEVGVNVPNASIILIYNAERFGLAQLHQLRGRVGRGEHQSYCILYNESKSEISWQRMKVMTESTDGFYIANKDLELRGSGDIFGTRQSGIMNLKLADLSRDINILKYAQLEAKNILNKNIKLSEKEYENIKEAVRNNFKVEYTILN</sequence>
<dbReference type="CDD" id="cd04488">
    <property type="entry name" value="RecG_wedge_OBF"/>
    <property type="match status" value="1"/>
</dbReference>
<comment type="catalytic activity">
    <reaction evidence="14 15">
        <text>ATP + H2O = ADP + phosphate + H(+)</text>
        <dbReference type="Rhea" id="RHEA:13065"/>
        <dbReference type="ChEBI" id="CHEBI:15377"/>
        <dbReference type="ChEBI" id="CHEBI:15378"/>
        <dbReference type="ChEBI" id="CHEBI:30616"/>
        <dbReference type="ChEBI" id="CHEBI:43474"/>
        <dbReference type="ChEBI" id="CHEBI:456216"/>
        <dbReference type="EC" id="5.6.2.4"/>
    </reaction>
</comment>
<evidence type="ECO:0000256" key="10">
    <source>
        <dbReference type="ARBA" id="ARBA00023204"/>
    </source>
</evidence>
<evidence type="ECO:0000256" key="3">
    <source>
        <dbReference type="ARBA" id="ARBA00022741"/>
    </source>
</evidence>
<evidence type="ECO:0000256" key="1">
    <source>
        <dbReference type="ARBA" id="ARBA00007504"/>
    </source>
</evidence>
<proteinExistence type="inferred from homology"/>
<dbReference type="NCBIfam" id="NF008168">
    <property type="entry name" value="PRK10917.2-2"/>
    <property type="match status" value="1"/>
</dbReference>
<keyword evidence="9 15" id="KW-0233">DNA recombination</keyword>
<keyword evidence="10 15" id="KW-0234">DNA repair</keyword>
<dbReference type="SUPFAM" id="SSF52540">
    <property type="entry name" value="P-loop containing nucleoside triphosphate hydrolases"/>
    <property type="match status" value="2"/>
</dbReference>
<dbReference type="InterPro" id="IPR004609">
    <property type="entry name" value="ATP-dep_DNA_helicase_RecG"/>
</dbReference>
<dbReference type="Gene3D" id="2.40.50.140">
    <property type="entry name" value="Nucleic acid-binding proteins"/>
    <property type="match status" value="1"/>
</dbReference>
<dbReference type="Pfam" id="PF19833">
    <property type="entry name" value="RecG_dom3_C"/>
    <property type="match status" value="1"/>
</dbReference>
<dbReference type="PANTHER" id="PTHR47964">
    <property type="entry name" value="ATP-DEPENDENT DNA HELICASE HOMOLOG RECG, CHLOROPLASTIC"/>
    <property type="match status" value="1"/>
</dbReference>
<dbReference type="PANTHER" id="PTHR47964:SF1">
    <property type="entry name" value="ATP-DEPENDENT DNA HELICASE HOMOLOG RECG, CHLOROPLASTIC"/>
    <property type="match status" value="1"/>
</dbReference>
<evidence type="ECO:0000313" key="18">
    <source>
        <dbReference type="EMBL" id="MBP2025336.1"/>
    </source>
</evidence>
<evidence type="ECO:0000256" key="12">
    <source>
        <dbReference type="ARBA" id="ARBA00034617"/>
    </source>
</evidence>
<accession>A0ABS4KDS2</accession>
<evidence type="ECO:0000256" key="9">
    <source>
        <dbReference type="ARBA" id="ARBA00023172"/>
    </source>
</evidence>
<keyword evidence="11" id="KW-0413">Isomerase</keyword>
<dbReference type="Pfam" id="PF17191">
    <property type="entry name" value="RecG_wedge"/>
    <property type="match status" value="1"/>
</dbReference>
<gene>
    <name evidence="18" type="ORF">J2Z71_000866</name>
</gene>
<dbReference type="EC" id="5.6.2.4" evidence="13 15"/>
<evidence type="ECO:0000259" key="16">
    <source>
        <dbReference type="PROSITE" id="PS51192"/>
    </source>
</evidence>